<dbReference type="SUPFAM" id="SSF103473">
    <property type="entry name" value="MFS general substrate transporter"/>
    <property type="match status" value="2"/>
</dbReference>
<dbReference type="GO" id="GO:0005886">
    <property type="term" value="C:plasma membrane"/>
    <property type="evidence" value="ECO:0007669"/>
    <property type="project" value="UniProtKB-SubCell"/>
</dbReference>
<gene>
    <name evidence="9" type="ORF">LY90DRAFT_397797</name>
</gene>
<feature type="transmembrane region" description="Helical" evidence="7">
    <location>
        <begin position="83"/>
        <end position="102"/>
    </location>
</feature>
<evidence type="ECO:0000256" key="5">
    <source>
        <dbReference type="ARBA" id="ARBA00022989"/>
    </source>
</evidence>
<evidence type="ECO:0000256" key="4">
    <source>
        <dbReference type="ARBA" id="ARBA00022692"/>
    </source>
</evidence>
<feature type="transmembrane region" description="Helical" evidence="7">
    <location>
        <begin position="343"/>
        <end position="362"/>
    </location>
</feature>
<name>A0A1Y2F9M3_9FUNG</name>
<proteinExistence type="predicted"/>
<keyword evidence="10" id="KW-1185">Reference proteome</keyword>
<feature type="transmembrane region" description="Helical" evidence="7">
    <location>
        <begin position="235"/>
        <end position="257"/>
    </location>
</feature>
<feature type="transmembrane region" description="Helical" evidence="7">
    <location>
        <begin position="207"/>
        <end position="229"/>
    </location>
</feature>
<dbReference type="Proteomes" id="UP000193920">
    <property type="component" value="Unassembled WGS sequence"/>
</dbReference>
<evidence type="ECO:0000259" key="8">
    <source>
        <dbReference type="PROSITE" id="PS50850"/>
    </source>
</evidence>
<evidence type="ECO:0000313" key="10">
    <source>
        <dbReference type="Proteomes" id="UP000193920"/>
    </source>
</evidence>
<dbReference type="STRING" id="1754190.A0A1Y2F9M3"/>
<evidence type="ECO:0000256" key="3">
    <source>
        <dbReference type="ARBA" id="ARBA00022475"/>
    </source>
</evidence>
<dbReference type="AlphaFoldDB" id="A0A1Y2F9M3"/>
<evidence type="ECO:0000256" key="1">
    <source>
        <dbReference type="ARBA" id="ARBA00004651"/>
    </source>
</evidence>
<sequence>MNPDYVPCELPKNQFVIVIISLMIALIMASLDITIVSCALPIISKQFHAFNNYTWVIVSYLLAQTVIQPTTGKLADIFGRRPAMLFMIIIFIISSAACGASKSFNMLIIARAFQGIGGGSIISMVNIIITDIVSLRKRATYMAIVNSVFSLSAIVGPLIGGLFVDTISWRWAFYINVPICIVAAILISLFVKIPTPPGSFMEKFKKIDFLGTLFVIGFSICLLFGLNWGGTNYPWSHPIIIGLLVGFVIFLGLFILVECKFAKEPIIPPNLFHQRNVIISAIGTFVVGFIFITFNNTIPMLYQNARGFLATDAGLRLTPCFVTLAVASIVSGILTGKFGHIKIHIIVGTISLAAATYLITLIKLDTVYWIELIIILLYGFGVGMANQNFLVIGQNAVPKPLIATATSTILFGRTVGGVIGVAIFGTLLKNNFIQNYFELHP</sequence>
<feature type="transmembrane region" description="Helical" evidence="7">
    <location>
        <begin position="368"/>
        <end position="389"/>
    </location>
</feature>
<comment type="caution">
    <text evidence="9">The sequence shown here is derived from an EMBL/GenBank/DDBJ whole genome shotgun (WGS) entry which is preliminary data.</text>
</comment>
<dbReference type="PROSITE" id="PS50850">
    <property type="entry name" value="MFS"/>
    <property type="match status" value="1"/>
</dbReference>
<protein>
    <submittedName>
        <fullName evidence="9">Major facilitator superfamily MFS-1</fullName>
    </submittedName>
</protein>
<evidence type="ECO:0000256" key="2">
    <source>
        <dbReference type="ARBA" id="ARBA00022448"/>
    </source>
</evidence>
<keyword evidence="4 7" id="KW-0812">Transmembrane</keyword>
<dbReference type="InterPro" id="IPR011701">
    <property type="entry name" value="MFS"/>
</dbReference>
<dbReference type="InterPro" id="IPR036259">
    <property type="entry name" value="MFS_trans_sf"/>
</dbReference>
<keyword evidence="3" id="KW-1003">Cell membrane</keyword>
<feature type="transmembrane region" description="Helical" evidence="7">
    <location>
        <begin position="277"/>
        <end position="294"/>
    </location>
</feature>
<feature type="transmembrane region" description="Helical" evidence="7">
    <location>
        <begin position="401"/>
        <end position="428"/>
    </location>
</feature>
<feature type="transmembrane region" description="Helical" evidence="7">
    <location>
        <begin position="141"/>
        <end position="159"/>
    </location>
</feature>
<dbReference type="InterPro" id="IPR020846">
    <property type="entry name" value="MFS_dom"/>
</dbReference>
<feature type="transmembrane region" description="Helical" evidence="7">
    <location>
        <begin position="108"/>
        <end position="129"/>
    </location>
</feature>
<dbReference type="CDD" id="cd17502">
    <property type="entry name" value="MFS_Azr1_MDR_like"/>
    <property type="match status" value="1"/>
</dbReference>
<feature type="transmembrane region" description="Helical" evidence="7">
    <location>
        <begin position="314"/>
        <end position="336"/>
    </location>
</feature>
<dbReference type="Gene3D" id="1.20.1250.20">
    <property type="entry name" value="MFS general substrate transporter like domains"/>
    <property type="match status" value="1"/>
</dbReference>
<keyword evidence="2" id="KW-0813">Transport</keyword>
<dbReference type="Gene3D" id="1.20.1720.10">
    <property type="entry name" value="Multidrug resistance protein D"/>
    <property type="match status" value="1"/>
</dbReference>
<evidence type="ECO:0000256" key="7">
    <source>
        <dbReference type="SAM" id="Phobius"/>
    </source>
</evidence>
<dbReference type="PANTHER" id="PTHR23501:SF197">
    <property type="entry name" value="COMD"/>
    <property type="match status" value="1"/>
</dbReference>
<dbReference type="GO" id="GO:0022857">
    <property type="term" value="F:transmembrane transporter activity"/>
    <property type="evidence" value="ECO:0007669"/>
    <property type="project" value="InterPro"/>
</dbReference>
<evidence type="ECO:0000313" key="9">
    <source>
        <dbReference type="EMBL" id="ORY80573.1"/>
    </source>
</evidence>
<feature type="domain" description="Major facilitator superfamily (MFS) profile" evidence="8">
    <location>
        <begin position="18"/>
        <end position="441"/>
    </location>
</feature>
<evidence type="ECO:0000256" key="6">
    <source>
        <dbReference type="ARBA" id="ARBA00023136"/>
    </source>
</evidence>
<dbReference type="FunFam" id="1.20.1720.10:FF:000004">
    <property type="entry name" value="EmrB/QacA family drug resistance transporter"/>
    <property type="match status" value="1"/>
</dbReference>
<dbReference type="PRINTS" id="PR01036">
    <property type="entry name" value="TCRTETB"/>
</dbReference>
<feature type="transmembrane region" description="Helical" evidence="7">
    <location>
        <begin position="15"/>
        <end position="43"/>
    </location>
</feature>
<reference evidence="9 10" key="1">
    <citation type="submission" date="2016-08" db="EMBL/GenBank/DDBJ databases">
        <title>A Parts List for Fungal Cellulosomes Revealed by Comparative Genomics.</title>
        <authorList>
            <consortium name="DOE Joint Genome Institute"/>
            <person name="Haitjema C.H."/>
            <person name="Gilmore S.P."/>
            <person name="Henske J.K."/>
            <person name="Solomon K.V."/>
            <person name="De Groot R."/>
            <person name="Kuo A."/>
            <person name="Mondo S.J."/>
            <person name="Salamov A.A."/>
            <person name="Labutti K."/>
            <person name="Zhao Z."/>
            <person name="Chiniquy J."/>
            <person name="Barry K."/>
            <person name="Brewer H.M."/>
            <person name="Purvine S.O."/>
            <person name="Wright A.T."/>
            <person name="Boxma B."/>
            <person name="Van Alen T."/>
            <person name="Hackstein J.H."/>
            <person name="Baker S.E."/>
            <person name="Grigoriev I.V."/>
            <person name="O'Malley M.A."/>
        </authorList>
    </citation>
    <scope>NUCLEOTIDE SEQUENCE [LARGE SCALE GENOMIC DNA]</scope>
    <source>
        <strain evidence="9 10">G1</strain>
    </source>
</reference>
<organism evidence="9 10">
    <name type="scientific">Neocallimastix californiae</name>
    <dbReference type="NCBI Taxonomy" id="1754190"/>
    <lineage>
        <taxon>Eukaryota</taxon>
        <taxon>Fungi</taxon>
        <taxon>Fungi incertae sedis</taxon>
        <taxon>Chytridiomycota</taxon>
        <taxon>Chytridiomycota incertae sedis</taxon>
        <taxon>Neocallimastigomycetes</taxon>
        <taxon>Neocallimastigales</taxon>
        <taxon>Neocallimastigaceae</taxon>
        <taxon>Neocallimastix</taxon>
    </lineage>
</organism>
<dbReference type="EMBL" id="MCOG01000012">
    <property type="protein sequence ID" value="ORY80573.1"/>
    <property type="molecule type" value="Genomic_DNA"/>
</dbReference>
<feature type="non-terminal residue" evidence="9">
    <location>
        <position position="441"/>
    </location>
</feature>
<feature type="transmembrane region" description="Helical" evidence="7">
    <location>
        <begin position="171"/>
        <end position="195"/>
    </location>
</feature>
<dbReference type="PANTHER" id="PTHR23501">
    <property type="entry name" value="MAJOR FACILITATOR SUPERFAMILY"/>
    <property type="match status" value="1"/>
</dbReference>
<comment type="subcellular location">
    <subcellularLocation>
        <location evidence="1">Cell membrane</location>
        <topology evidence="1">Multi-pass membrane protein</topology>
    </subcellularLocation>
</comment>
<dbReference type="OrthoDB" id="2147446at2759"/>
<keyword evidence="6 7" id="KW-0472">Membrane</keyword>
<dbReference type="Pfam" id="PF07690">
    <property type="entry name" value="MFS_1"/>
    <property type="match status" value="1"/>
</dbReference>
<keyword evidence="5 7" id="KW-1133">Transmembrane helix</keyword>
<accession>A0A1Y2F9M3</accession>